<comment type="subcellular location">
    <subcellularLocation>
        <location evidence="1">Endoplasmic reticulum membrane</location>
        <topology evidence="1">Single-pass membrane protein</topology>
    </subcellularLocation>
</comment>
<dbReference type="Gene3D" id="3.40.50.2000">
    <property type="entry name" value="Glycogen Phosphorylase B"/>
    <property type="match status" value="1"/>
</dbReference>
<keyword evidence="4" id="KW-1133">Transmembrane helix</keyword>
<evidence type="ECO:0000256" key="1">
    <source>
        <dbReference type="ARBA" id="ARBA00004389"/>
    </source>
</evidence>
<dbReference type="PANTHER" id="PTHR12154:SF4">
    <property type="entry name" value="UDP-N-ACETYLGLUCOSAMINE TRANSFERASE SUBUNIT ALG14 HOMOLOG"/>
    <property type="match status" value="1"/>
</dbReference>
<keyword evidence="7" id="KW-1185">Reference proteome</keyword>
<evidence type="ECO:0000256" key="2">
    <source>
        <dbReference type="ARBA" id="ARBA00022692"/>
    </source>
</evidence>
<accession>A0ABQ5M029</accession>
<dbReference type="InterPro" id="IPR013969">
    <property type="entry name" value="Oligosacch_biosynth_Alg14"/>
</dbReference>
<dbReference type="Proteomes" id="UP001419084">
    <property type="component" value="Unassembled WGS sequence"/>
</dbReference>
<keyword evidence="6" id="KW-0808">Transferase</keyword>
<dbReference type="NCBIfam" id="NF041549">
    <property type="entry name" value="PssD"/>
    <property type="match status" value="1"/>
</dbReference>
<gene>
    <name evidence="6" type="primary">cpsF</name>
    <name evidence="6" type="ORF">LAD12857_02340</name>
</gene>
<keyword evidence="2" id="KW-0812">Transmembrane</keyword>
<dbReference type="GO" id="GO:0016740">
    <property type="term" value="F:transferase activity"/>
    <property type="evidence" value="ECO:0007669"/>
    <property type="project" value="UniProtKB-KW"/>
</dbReference>
<dbReference type="Pfam" id="PF08660">
    <property type="entry name" value="Alg14"/>
    <property type="match status" value="1"/>
</dbReference>
<evidence type="ECO:0000256" key="5">
    <source>
        <dbReference type="ARBA" id="ARBA00023136"/>
    </source>
</evidence>
<protein>
    <submittedName>
        <fullName evidence="6">UDP-N-acetylglucosamine--LPS N-acetylglucosamine transferase</fullName>
    </submittedName>
</protein>
<evidence type="ECO:0000313" key="6">
    <source>
        <dbReference type="EMBL" id="GLB28311.1"/>
    </source>
</evidence>
<dbReference type="PANTHER" id="PTHR12154">
    <property type="entry name" value="GLYCOSYL TRANSFERASE-RELATED"/>
    <property type="match status" value="1"/>
</dbReference>
<dbReference type="SUPFAM" id="SSF53756">
    <property type="entry name" value="UDP-Glycosyltransferase/glycogen phosphorylase"/>
    <property type="match status" value="1"/>
</dbReference>
<keyword evidence="5" id="KW-0472">Membrane</keyword>
<organism evidence="6 7">
    <name type="scientific">Lacrimispora amygdalina</name>
    <dbReference type="NCBI Taxonomy" id="253257"/>
    <lineage>
        <taxon>Bacteria</taxon>
        <taxon>Bacillati</taxon>
        <taxon>Bacillota</taxon>
        <taxon>Clostridia</taxon>
        <taxon>Lachnospirales</taxon>
        <taxon>Lachnospiraceae</taxon>
        <taxon>Lacrimispora</taxon>
    </lineage>
</organism>
<keyword evidence="3" id="KW-0256">Endoplasmic reticulum</keyword>
<reference evidence="6 7" key="1">
    <citation type="journal article" date="2024" name="Int. J. Syst. Evol. Microbiol.">
        <title>Lacrimispora brassicae sp. nov. isolated from fermented cabbage, and proposal of Clostridium indicum Gundawar et al. 2019 and Clostridium methoxybenzovorans Mechichi et al. 1999 as heterotypic synonyms of Lacrimispora amygdalina (Parshina et al. 2003) Haas and Blanchard 2020 and Lacrimispora indolis (McClung and McCoy 1957) Haas and Blanchard 2020, respectively.</title>
        <authorList>
            <person name="Kobayashi H."/>
            <person name="Tanizawa Y."/>
            <person name="Sakamoto M."/>
            <person name="Ohkuma M."/>
            <person name="Tohno M."/>
        </authorList>
    </citation>
    <scope>NUCLEOTIDE SEQUENCE [LARGE SCALE GENOMIC DNA]</scope>
    <source>
        <strain evidence="6 7">DSM 12857</strain>
    </source>
</reference>
<proteinExistence type="predicted"/>
<evidence type="ECO:0000256" key="4">
    <source>
        <dbReference type="ARBA" id="ARBA00022989"/>
    </source>
</evidence>
<sequence length="154" mass="17976">MRKETMKICLVGSSGGHLTHLYMLKSFWQDKERFWVTFNKDDAKSLLKDEKIISCYYPTNRSLKALVINTRLAWKTIRKEKPDIIISSGAAVAVPFFYIGKLFGARLIYIEVYDRIDKSTMTGKMVYPITDKFIVQWEEMKKIYKKAINLGSIF</sequence>
<evidence type="ECO:0000256" key="3">
    <source>
        <dbReference type="ARBA" id="ARBA00022824"/>
    </source>
</evidence>
<dbReference type="EMBL" id="BRPJ01000004">
    <property type="protein sequence ID" value="GLB28311.1"/>
    <property type="molecule type" value="Genomic_DNA"/>
</dbReference>
<name>A0ABQ5M029_9FIRM</name>
<comment type="caution">
    <text evidence="6">The sequence shown here is derived from an EMBL/GenBank/DDBJ whole genome shotgun (WGS) entry which is preliminary data.</text>
</comment>
<evidence type="ECO:0000313" key="7">
    <source>
        <dbReference type="Proteomes" id="UP001419084"/>
    </source>
</evidence>